<name>A0A4D6LBK2_VIGUN</name>
<accession>A0A4D6LBK2</accession>
<proteinExistence type="predicted"/>
<evidence type="ECO:0000313" key="4">
    <source>
        <dbReference type="Proteomes" id="UP000501690"/>
    </source>
</evidence>
<reference evidence="3 4" key="1">
    <citation type="submission" date="2019-04" db="EMBL/GenBank/DDBJ databases">
        <title>An improved genome assembly and genetic linkage map for asparagus bean, Vigna unguiculata ssp. sesquipedialis.</title>
        <authorList>
            <person name="Xia Q."/>
            <person name="Zhang R."/>
            <person name="Dong Y."/>
        </authorList>
    </citation>
    <scope>NUCLEOTIDE SEQUENCE [LARGE SCALE GENOMIC DNA]</scope>
    <source>
        <tissue evidence="3">Leaf</tissue>
    </source>
</reference>
<sequence>MAGKREVKSSSHSWNKGKKTKMEKDAQVRILHRCDTKYIVEVNNVLKATHRKRIEGTPFRWCLSLDKVLEINCPLIREVLNRWVVDGEFIRVGPHLVRLSIYDVCICLGLTMVGKSVPFDSEVSGTSRTVNNMPFKILDNLDNLSDFNWADSVHTFLIGGMNRGRKVLLENQNSSSLNIAGCVAVIQIWAARRLGLEDVQTENQFPRILHWPLVKIRTVNIKSLFEKTKVVFDWSLSDEDNNNPIVQTALSVLHEGTAKDDDNEFRGRSKAEVELEEKIQKHEMLIKEMKAELKKMRSEYLGRTAADTCDSEANVLNEDHCPPFEQKKSGPQDCVAEANVLNSIHGSPQQQEECNKAEVSPSPQKECDQSRIDMGKLYKDVTAHGSCSIVYAEVKGQLLRSNECHGFCPRGWIDNMSVLFAASYFMYKEKSETERVNRVIFSPLYTNAVIIDCNKRKINRRVWRVDDYRHYLPPDLCSIQEILRADLQEVYYIGFSSPQLSSQKTNRYHVMQNVENLFWLLMNDKNQMKPTFELVIDDLPHQPNLHNCGILVLKYIQMWDGLKRFDGKNMPSYSCEELQHLRQYYICEWLLDPENLHRETVLQRFQPYLRN</sequence>
<dbReference type="Proteomes" id="UP000501690">
    <property type="component" value="Linkage Group LG3"/>
</dbReference>
<dbReference type="Gene3D" id="3.40.395.10">
    <property type="entry name" value="Adenoviral Proteinase, Chain A"/>
    <property type="match status" value="1"/>
</dbReference>
<feature type="region of interest" description="Disordered" evidence="2">
    <location>
        <begin position="345"/>
        <end position="368"/>
    </location>
</feature>
<organism evidence="3 4">
    <name type="scientific">Vigna unguiculata</name>
    <name type="common">Cowpea</name>
    <dbReference type="NCBI Taxonomy" id="3917"/>
    <lineage>
        <taxon>Eukaryota</taxon>
        <taxon>Viridiplantae</taxon>
        <taxon>Streptophyta</taxon>
        <taxon>Embryophyta</taxon>
        <taxon>Tracheophyta</taxon>
        <taxon>Spermatophyta</taxon>
        <taxon>Magnoliopsida</taxon>
        <taxon>eudicotyledons</taxon>
        <taxon>Gunneridae</taxon>
        <taxon>Pentapetalae</taxon>
        <taxon>rosids</taxon>
        <taxon>fabids</taxon>
        <taxon>Fabales</taxon>
        <taxon>Fabaceae</taxon>
        <taxon>Papilionoideae</taxon>
        <taxon>50 kb inversion clade</taxon>
        <taxon>NPAAA clade</taxon>
        <taxon>indigoferoid/millettioid clade</taxon>
        <taxon>Phaseoleae</taxon>
        <taxon>Vigna</taxon>
    </lineage>
</organism>
<protein>
    <recommendedName>
        <fullName evidence="5">Ulp1 protease family</fullName>
    </recommendedName>
</protein>
<gene>
    <name evidence="3" type="ORF">DEO72_LG3g473</name>
</gene>
<keyword evidence="1" id="KW-0175">Coiled coil</keyword>
<dbReference type="SUPFAM" id="SSF54001">
    <property type="entry name" value="Cysteine proteinases"/>
    <property type="match status" value="1"/>
</dbReference>
<feature type="coiled-coil region" evidence="1">
    <location>
        <begin position="268"/>
        <end position="299"/>
    </location>
</feature>
<dbReference type="EMBL" id="CP039347">
    <property type="protein sequence ID" value="QCD85952.1"/>
    <property type="molecule type" value="Genomic_DNA"/>
</dbReference>
<keyword evidence="4" id="KW-1185">Reference proteome</keyword>
<evidence type="ECO:0000256" key="1">
    <source>
        <dbReference type="SAM" id="Coils"/>
    </source>
</evidence>
<feature type="region of interest" description="Disordered" evidence="2">
    <location>
        <begin position="1"/>
        <end position="21"/>
    </location>
</feature>
<dbReference type="AlphaFoldDB" id="A0A4D6LBK2"/>
<evidence type="ECO:0000313" key="3">
    <source>
        <dbReference type="EMBL" id="QCD85952.1"/>
    </source>
</evidence>
<dbReference type="InterPro" id="IPR038765">
    <property type="entry name" value="Papain-like_cys_pep_sf"/>
</dbReference>
<evidence type="ECO:0008006" key="5">
    <source>
        <dbReference type="Google" id="ProtNLM"/>
    </source>
</evidence>
<evidence type="ECO:0000256" key="2">
    <source>
        <dbReference type="SAM" id="MobiDB-lite"/>
    </source>
</evidence>